<dbReference type="AlphaFoldDB" id="A0A0R3DJF5"/>
<dbReference type="Gene3D" id="1.10.10.10">
    <property type="entry name" value="Winged helix-like DNA-binding domain superfamily/Winged helix DNA-binding domain"/>
    <property type="match status" value="1"/>
</dbReference>
<dbReference type="PANTHER" id="PTHR30136">
    <property type="entry name" value="HELIX-TURN-HELIX TRANSCRIPTIONAL REGULATOR, ICLR FAMILY"/>
    <property type="match status" value="1"/>
</dbReference>
<dbReference type="Pfam" id="PF01614">
    <property type="entry name" value="IclR_C"/>
    <property type="match status" value="1"/>
</dbReference>
<evidence type="ECO:0000259" key="5">
    <source>
        <dbReference type="PROSITE" id="PS51078"/>
    </source>
</evidence>
<dbReference type="PROSITE" id="PS51077">
    <property type="entry name" value="HTH_ICLR"/>
    <property type="match status" value="1"/>
</dbReference>
<dbReference type="OrthoDB" id="9807558at2"/>
<organism evidence="6 7">
    <name type="scientific">Bradyrhizobium manausense</name>
    <dbReference type="NCBI Taxonomy" id="989370"/>
    <lineage>
        <taxon>Bacteria</taxon>
        <taxon>Pseudomonadati</taxon>
        <taxon>Pseudomonadota</taxon>
        <taxon>Alphaproteobacteria</taxon>
        <taxon>Hyphomicrobiales</taxon>
        <taxon>Nitrobacteraceae</taxon>
        <taxon>Bradyrhizobium</taxon>
    </lineage>
</organism>
<dbReference type="GO" id="GO:0045892">
    <property type="term" value="P:negative regulation of DNA-templated transcription"/>
    <property type="evidence" value="ECO:0007669"/>
    <property type="project" value="TreeGrafter"/>
</dbReference>
<dbReference type="RefSeq" id="WP_057749847.1">
    <property type="nucleotide sequence ID" value="NZ_LJYG01000086.1"/>
</dbReference>
<gene>
    <name evidence="6" type="ORF">AOQ71_20205</name>
</gene>
<evidence type="ECO:0000313" key="7">
    <source>
        <dbReference type="Proteomes" id="UP000051936"/>
    </source>
</evidence>
<evidence type="ECO:0000259" key="4">
    <source>
        <dbReference type="PROSITE" id="PS51077"/>
    </source>
</evidence>
<dbReference type="GO" id="GO:0003677">
    <property type="term" value="F:DNA binding"/>
    <property type="evidence" value="ECO:0007669"/>
    <property type="project" value="UniProtKB-KW"/>
</dbReference>
<dbReference type="InterPro" id="IPR036388">
    <property type="entry name" value="WH-like_DNA-bd_sf"/>
</dbReference>
<dbReference type="Proteomes" id="UP000051936">
    <property type="component" value="Unassembled WGS sequence"/>
</dbReference>
<dbReference type="Pfam" id="PF09339">
    <property type="entry name" value="HTH_IclR"/>
    <property type="match status" value="1"/>
</dbReference>
<evidence type="ECO:0000313" key="6">
    <source>
        <dbReference type="EMBL" id="KRQ09995.1"/>
    </source>
</evidence>
<protein>
    <submittedName>
        <fullName evidence="6">IclR family transcriptional regulator</fullName>
    </submittedName>
</protein>
<keyword evidence="3" id="KW-0804">Transcription</keyword>
<dbReference type="InterPro" id="IPR005471">
    <property type="entry name" value="Tscrpt_reg_IclR_N"/>
</dbReference>
<dbReference type="InterPro" id="IPR050707">
    <property type="entry name" value="HTH_MetabolicPath_Reg"/>
</dbReference>
<dbReference type="SMART" id="SM00346">
    <property type="entry name" value="HTH_ICLR"/>
    <property type="match status" value="1"/>
</dbReference>
<evidence type="ECO:0000256" key="1">
    <source>
        <dbReference type="ARBA" id="ARBA00023015"/>
    </source>
</evidence>
<feature type="domain" description="HTH iclR-type" evidence="4">
    <location>
        <begin position="29"/>
        <end position="91"/>
    </location>
</feature>
<dbReference type="InterPro" id="IPR014757">
    <property type="entry name" value="Tscrpt_reg_IclR_C"/>
</dbReference>
<dbReference type="Gene3D" id="3.30.450.40">
    <property type="match status" value="1"/>
</dbReference>
<dbReference type="EMBL" id="LJYG01000086">
    <property type="protein sequence ID" value="KRQ09995.1"/>
    <property type="molecule type" value="Genomic_DNA"/>
</dbReference>
<dbReference type="InterPro" id="IPR036390">
    <property type="entry name" value="WH_DNA-bd_sf"/>
</dbReference>
<keyword evidence="7" id="KW-1185">Reference proteome</keyword>
<keyword evidence="2" id="KW-0238">DNA-binding</keyword>
<comment type="caution">
    <text evidence="6">The sequence shown here is derived from an EMBL/GenBank/DDBJ whole genome shotgun (WGS) entry which is preliminary data.</text>
</comment>
<dbReference type="PANTHER" id="PTHR30136:SF24">
    <property type="entry name" value="HTH-TYPE TRANSCRIPTIONAL REPRESSOR ALLR"/>
    <property type="match status" value="1"/>
</dbReference>
<dbReference type="SUPFAM" id="SSF46785">
    <property type="entry name" value="Winged helix' DNA-binding domain"/>
    <property type="match status" value="1"/>
</dbReference>
<dbReference type="InterPro" id="IPR029016">
    <property type="entry name" value="GAF-like_dom_sf"/>
</dbReference>
<reference evidence="6 7" key="1">
    <citation type="submission" date="2015-09" db="EMBL/GenBank/DDBJ databases">
        <title>Draft Genome Sequence of Bradyrhizobium manausense Strain BR 3351T, a Novel Symbiotic Nitrogen-Fixing Alphaproteobacterium Isolated from Brazilian Amazon Rain Forest.</title>
        <authorList>
            <person name="De Araujo J.L."/>
            <person name="Zilli J.E."/>
        </authorList>
    </citation>
    <scope>NUCLEOTIDE SEQUENCE [LARGE SCALE GENOMIC DNA]</scope>
    <source>
        <strain evidence="6 7">BR3351</strain>
    </source>
</reference>
<accession>A0A0R3DJF5</accession>
<sequence>MLEKRSKSRTGLNSPAPFAKADIDERLYLGTIEKGLLVLDTFCANPRPMTLAEVSEASGLNKSATQRVLYTLRALRYLTHSETTRQYSLSARAMDIGNAYLRSNPIVEATFPYLLEANKRSQETVNLTELDGSDIIFISRVPSRNVMSSYVTVGARLPAFATAPGRAILANLDADSANAILKGSSLLAITPHTMTSRQKLLKELEKVRQEGFAIANQEAMLGDISTAAPVFGYDNRVVAAVNIAASTANWTPERVEAELSPITVEIARQMSKVVSQYRRT</sequence>
<dbReference type="STRING" id="989370.AOQ71_20205"/>
<dbReference type="SUPFAM" id="SSF55781">
    <property type="entry name" value="GAF domain-like"/>
    <property type="match status" value="1"/>
</dbReference>
<keyword evidence="1" id="KW-0805">Transcription regulation</keyword>
<evidence type="ECO:0000256" key="3">
    <source>
        <dbReference type="ARBA" id="ARBA00023163"/>
    </source>
</evidence>
<proteinExistence type="predicted"/>
<dbReference type="GO" id="GO:0003700">
    <property type="term" value="F:DNA-binding transcription factor activity"/>
    <property type="evidence" value="ECO:0007669"/>
    <property type="project" value="TreeGrafter"/>
</dbReference>
<dbReference type="PROSITE" id="PS51078">
    <property type="entry name" value="ICLR_ED"/>
    <property type="match status" value="1"/>
</dbReference>
<feature type="domain" description="IclR-ED" evidence="5">
    <location>
        <begin position="92"/>
        <end position="276"/>
    </location>
</feature>
<name>A0A0R3DJF5_9BRAD</name>
<evidence type="ECO:0000256" key="2">
    <source>
        <dbReference type="ARBA" id="ARBA00023125"/>
    </source>
</evidence>